<dbReference type="Proteomes" id="UP000662466">
    <property type="component" value="Unassembled WGS sequence"/>
</dbReference>
<organism evidence="1 3">
    <name type="scientific">Aspergillus hiratsukae</name>
    <dbReference type="NCBI Taxonomy" id="1194566"/>
    <lineage>
        <taxon>Eukaryota</taxon>
        <taxon>Fungi</taxon>
        <taxon>Dikarya</taxon>
        <taxon>Ascomycota</taxon>
        <taxon>Pezizomycotina</taxon>
        <taxon>Eurotiomycetes</taxon>
        <taxon>Eurotiomycetidae</taxon>
        <taxon>Eurotiales</taxon>
        <taxon>Aspergillaceae</taxon>
        <taxon>Aspergillus</taxon>
        <taxon>Aspergillus subgen. Fumigati</taxon>
    </lineage>
</organism>
<comment type="caution">
    <text evidence="1">The sequence shown here is derived from an EMBL/GenBank/DDBJ whole genome shotgun (WGS) entry which is preliminary data.</text>
</comment>
<protein>
    <submittedName>
        <fullName evidence="1">Uncharacterized protein</fullName>
    </submittedName>
</protein>
<dbReference type="EMBL" id="JACBAF010002190">
    <property type="protein sequence ID" value="KAF7164406.1"/>
    <property type="molecule type" value="Genomic_DNA"/>
</dbReference>
<dbReference type="Proteomes" id="UP000630445">
    <property type="component" value="Unassembled WGS sequence"/>
</dbReference>
<evidence type="ECO:0000313" key="3">
    <source>
        <dbReference type="Proteomes" id="UP000630445"/>
    </source>
</evidence>
<name>A0A8H6PB78_9EURO</name>
<dbReference type="AlphaFoldDB" id="A0A8H6PB78"/>
<keyword evidence="3" id="KW-1185">Reference proteome</keyword>
<gene>
    <name evidence="1" type="ORF">CNMCM5793_001307</name>
    <name evidence="2" type="ORF">CNMCM6106_000958</name>
</gene>
<dbReference type="EMBL" id="JACBAD010001992">
    <property type="protein sequence ID" value="KAF7125198.1"/>
    <property type="molecule type" value="Genomic_DNA"/>
</dbReference>
<evidence type="ECO:0000313" key="1">
    <source>
        <dbReference type="EMBL" id="KAF7125198.1"/>
    </source>
</evidence>
<dbReference type="OrthoDB" id="5408102at2759"/>
<accession>A0A8H6PB78</accession>
<evidence type="ECO:0000313" key="2">
    <source>
        <dbReference type="EMBL" id="KAF7164406.1"/>
    </source>
</evidence>
<reference evidence="1" key="1">
    <citation type="submission" date="2020-06" db="EMBL/GenBank/DDBJ databases">
        <title>Draft genome sequences of strains closely related to Aspergillus parafelis and Aspergillus hiratsukae.</title>
        <authorList>
            <person name="Dos Santos R.A.C."/>
            <person name="Rivero-Menendez O."/>
            <person name="Steenwyk J.L."/>
            <person name="Mead M.E."/>
            <person name="Goldman G.H."/>
            <person name="Alastruey-Izquierdo A."/>
            <person name="Rokas A."/>
        </authorList>
    </citation>
    <scope>NUCLEOTIDE SEQUENCE</scope>
    <source>
        <strain evidence="1">CNM-CM5793</strain>
        <strain evidence="2">CNM-CM6106</strain>
    </source>
</reference>
<proteinExistence type="predicted"/>
<sequence>MTYIGEIIYASSSKETGLAWTRDAVDMAESTILELGGLEDQNRTPRHRCAECLRVGLENWKTMVSKLVADAEKEERESVEKATHGWFGGGQKQTEAKALERKRWEAERLLLDDRIKKLWPIIDGESGLEGIAPNSSLFV</sequence>